<dbReference type="Gene3D" id="3.50.50.60">
    <property type="entry name" value="FAD/NAD(P)-binding domain"/>
    <property type="match status" value="1"/>
</dbReference>
<keyword evidence="2" id="KW-1185">Reference proteome</keyword>
<protein>
    <submittedName>
        <fullName evidence="1">Uncharacterized protein</fullName>
    </submittedName>
</protein>
<name>A0AAD4EU49_9PEZI</name>
<proteinExistence type="predicted"/>
<dbReference type="PANTHER" id="PTHR40254">
    <property type="entry name" value="BLR0577 PROTEIN"/>
    <property type="match status" value="1"/>
</dbReference>
<evidence type="ECO:0000313" key="2">
    <source>
        <dbReference type="Proteomes" id="UP001197093"/>
    </source>
</evidence>
<dbReference type="PANTHER" id="PTHR40254:SF1">
    <property type="entry name" value="BLR0577 PROTEIN"/>
    <property type="match status" value="1"/>
</dbReference>
<evidence type="ECO:0000313" key="1">
    <source>
        <dbReference type="EMBL" id="KAG7287562.1"/>
    </source>
</evidence>
<dbReference type="InterPro" id="IPR052189">
    <property type="entry name" value="L-asp_N-monooxygenase_NS-form"/>
</dbReference>
<dbReference type="EMBL" id="JAHCVI010000003">
    <property type="protein sequence ID" value="KAG7287562.1"/>
    <property type="molecule type" value="Genomic_DNA"/>
</dbReference>
<dbReference type="AlphaFoldDB" id="A0AAD4EU49"/>
<comment type="caution">
    <text evidence="1">The sequence shown here is derived from an EMBL/GenBank/DDBJ whole genome shotgun (WGS) entry which is preliminary data.</text>
</comment>
<gene>
    <name evidence="1" type="ORF">NEMBOFW57_007074</name>
</gene>
<sequence length="328" mass="37258">MARTSLCSSRTLEVMPQRKGFIKKSSTERDLEELPQPLSIQRLSDRLKPFLEQLGVQDWQAFLQKKDPLEQLSHGVRAAERDLAHWRLLSDSAAPIFERYWRCLETKDQVEFMREWNSIWYAFVHAMPYDTALQLQKVLREGKVKVLEFTSIHETKTGFEISTAEQQLHADYLVEATGFEVDISKIRSSLLDSSILSGLFHQHSLGGLTVDQYTLESTATEGIYAIGSLTTGVHFYTNGIDQNVAHASRIARHLVGKRVHPPAHVALIIPGNSVLWASFLTLVVPAMMEKLLIPFIYLAPDPKVPGKLNLSSRVKSFPRILWRFCFVA</sequence>
<organism evidence="1 2">
    <name type="scientific">Staphylotrichum longicolle</name>
    <dbReference type="NCBI Taxonomy" id="669026"/>
    <lineage>
        <taxon>Eukaryota</taxon>
        <taxon>Fungi</taxon>
        <taxon>Dikarya</taxon>
        <taxon>Ascomycota</taxon>
        <taxon>Pezizomycotina</taxon>
        <taxon>Sordariomycetes</taxon>
        <taxon>Sordariomycetidae</taxon>
        <taxon>Sordariales</taxon>
        <taxon>Chaetomiaceae</taxon>
        <taxon>Staphylotrichum</taxon>
    </lineage>
</organism>
<reference evidence="1" key="1">
    <citation type="submission" date="2023-02" db="EMBL/GenBank/DDBJ databases">
        <authorList>
            <person name="Palmer J.M."/>
        </authorList>
    </citation>
    <scope>NUCLEOTIDE SEQUENCE</scope>
    <source>
        <strain evidence="1">FW57</strain>
    </source>
</reference>
<accession>A0AAD4EU49</accession>
<dbReference type="Proteomes" id="UP001197093">
    <property type="component" value="Unassembled WGS sequence"/>
</dbReference>
<dbReference type="SUPFAM" id="SSF51905">
    <property type="entry name" value="FAD/NAD(P)-binding domain"/>
    <property type="match status" value="1"/>
</dbReference>
<dbReference type="InterPro" id="IPR036188">
    <property type="entry name" value="FAD/NAD-bd_sf"/>
</dbReference>